<dbReference type="Gene3D" id="3.20.20.80">
    <property type="entry name" value="Glycosidases"/>
    <property type="match status" value="1"/>
</dbReference>
<dbReference type="InterPro" id="IPR013780">
    <property type="entry name" value="Glyco_hydro_b"/>
</dbReference>
<keyword evidence="1" id="KW-0328">Glycosyltransferase</keyword>
<dbReference type="SMART" id="SM00642">
    <property type="entry name" value="Aamy"/>
    <property type="match status" value="1"/>
</dbReference>
<dbReference type="CDD" id="cd11356">
    <property type="entry name" value="AmyAc_Sucrose_phosphorylase-like_1"/>
    <property type="match status" value="1"/>
</dbReference>
<feature type="domain" description="Glycosyl hydrolase family 13 catalytic" evidence="4">
    <location>
        <begin position="86"/>
        <end position="495"/>
    </location>
</feature>
<proteinExistence type="predicted"/>
<comment type="caution">
    <text evidence="5">The sequence shown here is derived from an EMBL/GenBank/DDBJ whole genome shotgun (WGS) entry which is preliminary data.</text>
</comment>
<dbReference type="SUPFAM" id="SSF51445">
    <property type="entry name" value="(Trans)glycosidases"/>
    <property type="match status" value="1"/>
</dbReference>
<evidence type="ECO:0000259" key="4">
    <source>
        <dbReference type="SMART" id="SM00642"/>
    </source>
</evidence>
<dbReference type="Gene3D" id="2.60.40.1180">
    <property type="entry name" value="Golgi alpha-mannosidase II"/>
    <property type="match status" value="1"/>
</dbReference>
<dbReference type="AlphaFoldDB" id="A0AA41X079"/>
<sequence length="585" mass="66888">MNNVSLKEQITHYLRLVYDSDMLQKQHYQTHQEFADDLITAMGLTPTKQENSPPPHKNHWDETRSVLITYADSLLEEDVKPLHTLHDFIDRYCQDNISDIHILPFYPYSSDDGFSVINYMSVNESHGEWSDIHALAQLKNLMFDLVINHCSSRSQWFQEFINAQGQGQHMFYTASPEGDYSAVTRPRTSPLLRSTSTVEGEKHVWCTFSHDQVDFDFSHPMVLLEFAKIIAFYLNNGAKLFRLDAVAFLWKELGTSCINHPNTHTIIKIYRLLIEHACHDAVVITETNIPNHENLQYFGNANEAHAIYNFALPPLLLHTLMSGDSSAITRWQMAMPPAQNGTTYFNFIASHDGIGLRPVENLLSSAQKDALITSCQSQDARINWRTLPDGSQSAYEINIALFSACGTTHAGTDDWQIARFICAHTIMFGLEGIPGLYIHSLIGTPNDLARAENSGQNRCINRHQWDFSKLTTELSNPSSPHHLVYTQIDKLLRLRSKQRAFHPNATQFTLQLGKHIFGFWRQSIDRQQSIFCISNITNQKQSVNVQDINLVNTQKWYDLLSAETLDEDKVNIQLMPYQTVWITNT</sequence>
<evidence type="ECO:0000313" key="5">
    <source>
        <dbReference type="EMBL" id="MCP3427578.1"/>
    </source>
</evidence>
<dbReference type="PANTHER" id="PTHR38784:SF1">
    <property type="entry name" value="SUCROSE PHOSPHORYLASE"/>
    <property type="match status" value="1"/>
</dbReference>
<feature type="binding site" evidence="3">
    <location>
        <begin position="351"/>
        <end position="352"/>
    </location>
    <ligand>
        <name>substrate</name>
    </ligand>
</feature>
<dbReference type="InterPro" id="IPR045857">
    <property type="entry name" value="O16G_dom_2"/>
</dbReference>
<evidence type="ECO:0000256" key="3">
    <source>
        <dbReference type="PIRSR" id="PIRSR003059-2"/>
    </source>
</evidence>
<feature type="binding site" evidence="3">
    <location>
        <position position="458"/>
    </location>
    <ligand>
        <name>substrate</name>
    </ligand>
</feature>
<protein>
    <submittedName>
        <fullName evidence="5">Sugar phosphorylase</fullName>
    </submittedName>
</protein>
<evidence type="ECO:0000313" key="6">
    <source>
        <dbReference type="Proteomes" id="UP001165413"/>
    </source>
</evidence>
<evidence type="ECO:0000256" key="2">
    <source>
        <dbReference type="ARBA" id="ARBA00022679"/>
    </source>
</evidence>
<dbReference type="InterPro" id="IPR016377">
    <property type="entry name" value="Sucrose_GGa_phosphorylase-rel"/>
</dbReference>
<dbReference type="PANTHER" id="PTHR38784">
    <property type="entry name" value="SUCROSE PHOSPHORYLASE"/>
    <property type="match status" value="1"/>
</dbReference>
<dbReference type="InterPro" id="IPR033746">
    <property type="entry name" value="GGa_phosphorylase"/>
</dbReference>
<dbReference type="Pfam" id="PF00128">
    <property type="entry name" value="Alpha-amylase"/>
    <property type="match status" value="1"/>
</dbReference>
<dbReference type="GO" id="GO:0005975">
    <property type="term" value="P:carbohydrate metabolic process"/>
    <property type="evidence" value="ECO:0007669"/>
    <property type="project" value="InterPro"/>
</dbReference>
<dbReference type="GO" id="GO:0016757">
    <property type="term" value="F:glycosyltransferase activity"/>
    <property type="evidence" value="ECO:0007669"/>
    <property type="project" value="UniProtKB-KW"/>
</dbReference>
<dbReference type="Proteomes" id="UP001165413">
    <property type="component" value="Unassembled WGS sequence"/>
</dbReference>
<dbReference type="Gene3D" id="3.90.400.10">
    <property type="entry name" value="Oligo-1,6-glucosidase, Domain 2"/>
    <property type="match status" value="1"/>
</dbReference>
<keyword evidence="6" id="KW-1185">Reference proteome</keyword>
<keyword evidence="2" id="KW-0808">Transferase</keyword>
<feature type="binding site" evidence="3">
    <location>
        <position position="111"/>
    </location>
    <ligand>
        <name>substrate</name>
    </ligand>
</feature>
<dbReference type="PIRSF" id="PIRSF003059">
    <property type="entry name" value="Sucrose_phosphorylase"/>
    <property type="match status" value="1"/>
</dbReference>
<dbReference type="InterPro" id="IPR017853">
    <property type="entry name" value="GH"/>
</dbReference>
<dbReference type="EMBL" id="JANATA010000001">
    <property type="protein sequence ID" value="MCP3427578.1"/>
    <property type="molecule type" value="Genomic_DNA"/>
</dbReference>
<feature type="binding site" evidence="3">
    <location>
        <begin position="242"/>
        <end position="244"/>
    </location>
    <ligand>
        <name>substrate</name>
    </ligand>
</feature>
<evidence type="ECO:0000256" key="1">
    <source>
        <dbReference type="ARBA" id="ARBA00022676"/>
    </source>
</evidence>
<dbReference type="RefSeq" id="WP_254098049.1">
    <property type="nucleotide sequence ID" value="NZ_JANATA010000001.1"/>
</dbReference>
<organism evidence="5 6">
    <name type="scientific">Opacimonas viscosa</name>
    <dbReference type="NCBI Taxonomy" id="2961944"/>
    <lineage>
        <taxon>Bacteria</taxon>
        <taxon>Pseudomonadati</taxon>
        <taxon>Pseudomonadota</taxon>
        <taxon>Gammaproteobacteria</taxon>
        <taxon>Alteromonadales</taxon>
        <taxon>Alteromonadaceae</taxon>
        <taxon>Opacimonas</taxon>
    </lineage>
</organism>
<gene>
    <name evidence="5" type="ORF">NLF92_01290</name>
</gene>
<dbReference type="InterPro" id="IPR006047">
    <property type="entry name" value="GH13_cat_dom"/>
</dbReference>
<accession>A0AA41X079</accession>
<reference evidence="5" key="1">
    <citation type="submission" date="2022-07" db="EMBL/GenBank/DDBJ databases">
        <title>Characterization of the Novel Bacterium Alteromonas immobilis LMIT006 and Alteromonas gregis LMIT007.</title>
        <authorList>
            <person name="Lin X."/>
        </authorList>
    </citation>
    <scope>NUCLEOTIDE SEQUENCE</scope>
    <source>
        <strain evidence="5">LMIT007</strain>
    </source>
</reference>
<name>A0AA41X079_9ALTE</name>
<feature type="binding site" evidence="3">
    <location>
        <position position="149"/>
    </location>
    <ligand>
        <name>substrate</name>
    </ligand>
</feature>